<reference evidence="6 7" key="1">
    <citation type="journal article" date="2019" name="Int. J. Syst. Evol. Microbiol.">
        <title>The Global Catalogue of Microorganisms (GCM) 10K type strain sequencing project: providing services to taxonomists for standard genome sequencing and annotation.</title>
        <authorList>
            <consortium name="The Broad Institute Genomics Platform"/>
            <consortium name="The Broad Institute Genome Sequencing Center for Infectious Disease"/>
            <person name="Wu L."/>
            <person name="Ma J."/>
        </authorList>
    </citation>
    <scope>NUCLEOTIDE SEQUENCE [LARGE SCALE GENOMIC DNA]</scope>
    <source>
        <strain evidence="6 7">JCM 8201</strain>
    </source>
</reference>
<evidence type="ECO:0000313" key="6">
    <source>
        <dbReference type="EMBL" id="GAA2721815.1"/>
    </source>
</evidence>
<organism evidence="6 7">
    <name type="scientific">Actinocorallia aurantiaca</name>
    <dbReference type="NCBI Taxonomy" id="46204"/>
    <lineage>
        <taxon>Bacteria</taxon>
        <taxon>Bacillati</taxon>
        <taxon>Actinomycetota</taxon>
        <taxon>Actinomycetes</taxon>
        <taxon>Streptosporangiales</taxon>
        <taxon>Thermomonosporaceae</taxon>
        <taxon>Actinocorallia</taxon>
    </lineage>
</organism>
<evidence type="ECO:0000256" key="5">
    <source>
        <dbReference type="HAMAP-Rule" id="MF_01609"/>
    </source>
</evidence>
<dbReference type="InterPro" id="IPR006336">
    <property type="entry name" value="GCS2"/>
</dbReference>
<keyword evidence="1 5" id="KW-0436">Ligase</keyword>
<keyword evidence="7" id="KW-1185">Reference proteome</keyword>
<keyword evidence="2 5" id="KW-0547">Nucleotide-binding</keyword>
<dbReference type="PANTHER" id="PTHR36510">
    <property type="entry name" value="GLUTAMATE--CYSTEINE LIGASE 2-RELATED"/>
    <property type="match status" value="1"/>
</dbReference>
<dbReference type="InterPro" id="IPR050141">
    <property type="entry name" value="GCL_type2/YbdK_subfam"/>
</dbReference>
<dbReference type="RefSeq" id="WP_344449260.1">
    <property type="nucleotide sequence ID" value="NZ_BAAATZ010000005.1"/>
</dbReference>
<dbReference type="InterPro" id="IPR011793">
    <property type="entry name" value="YbdK"/>
</dbReference>
<evidence type="ECO:0000313" key="7">
    <source>
        <dbReference type="Proteomes" id="UP001501842"/>
    </source>
</evidence>
<dbReference type="GO" id="GO:0016874">
    <property type="term" value="F:ligase activity"/>
    <property type="evidence" value="ECO:0007669"/>
    <property type="project" value="UniProtKB-KW"/>
</dbReference>
<gene>
    <name evidence="6" type="ORF">GCM10010439_12890</name>
</gene>
<dbReference type="EMBL" id="BAAATZ010000005">
    <property type="protein sequence ID" value="GAA2721815.1"/>
    <property type="molecule type" value="Genomic_DNA"/>
</dbReference>
<dbReference type="NCBIfam" id="TIGR02050">
    <property type="entry name" value="gshA_cyan_rel"/>
    <property type="match status" value="1"/>
</dbReference>
<proteinExistence type="inferred from homology"/>
<dbReference type="Gene3D" id="3.30.590.20">
    <property type="match status" value="1"/>
</dbReference>
<dbReference type="HAMAP" id="MF_01609">
    <property type="entry name" value="Glu_cys_ligase_2"/>
    <property type="match status" value="1"/>
</dbReference>
<name>A0ABN3TZN3_9ACTN</name>
<dbReference type="PANTHER" id="PTHR36510:SF1">
    <property type="entry name" value="GLUTAMATE--CYSTEINE LIGASE 2-RELATED"/>
    <property type="match status" value="1"/>
</dbReference>
<comment type="function">
    <text evidence="5">ATP-dependent carboxylate-amine ligase which exhibits weak glutamate--cysteine ligase activity.</text>
</comment>
<dbReference type="EC" id="6.3.2.2" evidence="5"/>
<evidence type="ECO:0000256" key="4">
    <source>
        <dbReference type="ARBA" id="ARBA00048819"/>
    </source>
</evidence>
<sequence length="365" mass="39364">MAKSSNELLVGVEEEFHLVALDSGRLTPAAMALLELLPGDRYSAELQETSIEAHSAPWAELGDLADDLTATRRTLIGTAEEQGLGVVASGTVPLGEVSGCVVPPVPRFRRMHDLYRTLAGEQLICSVQVHVDVPGRDRDLAARVLRRLAPWLPVFLALSASSPFWRRSDTGYASYRSLLWQRWPTAGPPGSFDSAAEYDALVAELVAQGTILDPGMVYFDVRPSSHLPTLELRVCDACPRVDDVVLLAGLFRALVRRECAAVEEEFRPVRAELLRSATWHAARSGLGGPLIDPATGRPAPSGEVVRDLLTGLRPLLEDAGDWDLVSSLTADLLERGDCAARQRAVHARGGSLRAVVAGLATETRG</sequence>
<dbReference type="InterPro" id="IPR014746">
    <property type="entry name" value="Gln_synth/guanido_kin_cat_dom"/>
</dbReference>
<dbReference type="Pfam" id="PF04107">
    <property type="entry name" value="GCS2"/>
    <property type="match status" value="1"/>
</dbReference>
<comment type="similarity">
    <text evidence="5">Belongs to the glutamate--cysteine ligase type 2 family. YbdK subfamily.</text>
</comment>
<dbReference type="Proteomes" id="UP001501842">
    <property type="component" value="Unassembled WGS sequence"/>
</dbReference>
<dbReference type="SUPFAM" id="SSF55931">
    <property type="entry name" value="Glutamine synthetase/guanido kinase"/>
    <property type="match status" value="1"/>
</dbReference>
<dbReference type="NCBIfam" id="NF010041">
    <property type="entry name" value="PRK13517.1-1"/>
    <property type="match status" value="1"/>
</dbReference>
<comment type="catalytic activity">
    <reaction evidence="4 5">
        <text>L-cysteine + L-glutamate + ATP = gamma-L-glutamyl-L-cysteine + ADP + phosphate + H(+)</text>
        <dbReference type="Rhea" id="RHEA:13285"/>
        <dbReference type="ChEBI" id="CHEBI:15378"/>
        <dbReference type="ChEBI" id="CHEBI:29985"/>
        <dbReference type="ChEBI" id="CHEBI:30616"/>
        <dbReference type="ChEBI" id="CHEBI:35235"/>
        <dbReference type="ChEBI" id="CHEBI:43474"/>
        <dbReference type="ChEBI" id="CHEBI:58173"/>
        <dbReference type="ChEBI" id="CHEBI:456216"/>
        <dbReference type="EC" id="6.3.2.2"/>
    </reaction>
</comment>
<protein>
    <recommendedName>
        <fullName evidence="5">Putative glutamate--cysteine ligase 2</fullName>
        <ecNumber evidence="5">6.3.2.2</ecNumber>
    </recommendedName>
    <alternativeName>
        <fullName evidence="5">Gamma-glutamylcysteine synthetase 2</fullName>
        <shortName evidence="5">GCS 2</shortName>
        <shortName evidence="5">Gamma-GCS 2</shortName>
    </alternativeName>
</protein>
<comment type="caution">
    <text evidence="6">The sequence shown here is derived from an EMBL/GenBank/DDBJ whole genome shotgun (WGS) entry which is preliminary data.</text>
</comment>
<keyword evidence="3 5" id="KW-0067">ATP-binding</keyword>
<evidence type="ECO:0000256" key="1">
    <source>
        <dbReference type="ARBA" id="ARBA00022598"/>
    </source>
</evidence>
<accession>A0ABN3TZN3</accession>
<evidence type="ECO:0000256" key="2">
    <source>
        <dbReference type="ARBA" id="ARBA00022741"/>
    </source>
</evidence>
<evidence type="ECO:0000256" key="3">
    <source>
        <dbReference type="ARBA" id="ARBA00022840"/>
    </source>
</evidence>